<comment type="catalytic activity">
    <reaction evidence="7">
        <text>L-histidinol phosphate + 2-oxoglutarate = 3-(imidazol-4-yl)-2-oxopropyl phosphate + L-glutamate</text>
        <dbReference type="Rhea" id="RHEA:23744"/>
        <dbReference type="ChEBI" id="CHEBI:16810"/>
        <dbReference type="ChEBI" id="CHEBI:29985"/>
        <dbReference type="ChEBI" id="CHEBI:57766"/>
        <dbReference type="ChEBI" id="CHEBI:57980"/>
        <dbReference type="EC" id="2.6.1.9"/>
    </reaction>
</comment>
<evidence type="ECO:0000313" key="9">
    <source>
        <dbReference type="EMBL" id="GFH42618.1"/>
    </source>
</evidence>
<evidence type="ECO:0000259" key="8">
    <source>
        <dbReference type="Pfam" id="PF00155"/>
    </source>
</evidence>
<dbReference type="GO" id="GO:0004400">
    <property type="term" value="F:histidinol-phosphate transaminase activity"/>
    <property type="evidence" value="ECO:0007669"/>
    <property type="project" value="UniProtKB-UniRule"/>
</dbReference>
<evidence type="ECO:0000256" key="1">
    <source>
        <dbReference type="ARBA" id="ARBA00001933"/>
    </source>
</evidence>
<name>A0A6A0BE48_9LACT</name>
<organism evidence="9 10">
    <name type="scientific">Pseudolactococcus hodotermopsidis</name>
    <dbReference type="NCBI Taxonomy" id="2709157"/>
    <lineage>
        <taxon>Bacteria</taxon>
        <taxon>Bacillati</taxon>
        <taxon>Bacillota</taxon>
        <taxon>Bacilli</taxon>
        <taxon>Lactobacillales</taxon>
        <taxon>Streptococcaceae</taxon>
        <taxon>Pseudolactococcus</taxon>
    </lineage>
</organism>
<comment type="pathway">
    <text evidence="7">Amino-acid biosynthesis; L-histidine biosynthesis; L-histidine from 5-phospho-alpha-D-ribose 1-diphosphate: step 7/9.</text>
</comment>
<evidence type="ECO:0000256" key="7">
    <source>
        <dbReference type="HAMAP-Rule" id="MF_01023"/>
    </source>
</evidence>
<comment type="subunit">
    <text evidence="2 7">Homodimer.</text>
</comment>
<dbReference type="EC" id="2.6.1.9" evidence="7"/>
<dbReference type="InterPro" id="IPR005861">
    <property type="entry name" value="HisP_aminotrans"/>
</dbReference>
<proteinExistence type="inferred from homology"/>
<sequence length="358" mass="39889">MIKIKQALSAYETKYVKRELPPLAGTQKVTQLDRNENNYGPSTQVKQAIIDEMPNISQYTDVAAQPLRGKIADSFGVETDQIIITNGSFELISLIASVYQNAGHTAITCVPTFDWYRVATSINGGKLIELPLTASHGFDLAGILATITAETDIIWLCNPNNPTGTYLSHAEISAFLDKVPDDILVVLDEAYIEYMTVEVADSIALIKNHENLILLRTFSKIHGLASLRVGYGISNQEIINQLFGLKVPPNMNRLSVQAATASLADKENITKIAKLNEKQRDYFYQELDKRSLNYIKSQANFIFVDFGYDVAELVNSLKNKGILVRGGAEYGYPNWLRITIGKAKENQLLFEKLDELFS</sequence>
<dbReference type="UniPathway" id="UPA00031">
    <property type="reaction ID" value="UER00012"/>
</dbReference>
<feature type="modified residue" description="N6-(pyridoxal phosphate)lysine" evidence="7">
    <location>
        <position position="220"/>
    </location>
</feature>
<keyword evidence="10" id="KW-1185">Reference proteome</keyword>
<reference evidence="9 10" key="1">
    <citation type="submission" date="2020-02" db="EMBL/GenBank/DDBJ databases">
        <title>Draft genome sequence of Lactococcus sp. Hs30E4-3.</title>
        <authorList>
            <person name="Noda S."/>
            <person name="Yuki M."/>
            <person name="Ohkuma M."/>
        </authorList>
    </citation>
    <scope>NUCLEOTIDE SEQUENCE [LARGE SCALE GENOMIC DNA]</scope>
    <source>
        <strain evidence="9 10">Hs30E4-3</strain>
    </source>
</reference>
<keyword evidence="5 7" id="KW-0663">Pyridoxal phosphate</keyword>
<feature type="domain" description="Aminotransferase class I/classII large" evidence="8">
    <location>
        <begin position="28"/>
        <end position="352"/>
    </location>
</feature>
<protein>
    <recommendedName>
        <fullName evidence="7">Histidinol-phosphate aminotransferase</fullName>
        <ecNumber evidence="7">2.6.1.9</ecNumber>
    </recommendedName>
    <alternativeName>
        <fullName evidence="7">Imidazole acetol-phosphate transaminase</fullName>
    </alternativeName>
</protein>
<dbReference type="Pfam" id="PF00155">
    <property type="entry name" value="Aminotran_1_2"/>
    <property type="match status" value="1"/>
</dbReference>
<evidence type="ECO:0000256" key="3">
    <source>
        <dbReference type="ARBA" id="ARBA00022576"/>
    </source>
</evidence>
<dbReference type="Gene3D" id="3.40.640.10">
    <property type="entry name" value="Type I PLP-dependent aspartate aminotransferase-like (Major domain)"/>
    <property type="match status" value="1"/>
</dbReference>
<evidence type="ECO:0000256" key="6">
    <source>
        <dbReference type="ARBA" id="ARBA00023102"/>
    </source>
</evidence>
<keyword evidence="4 7" id="KW-0808">Transferase</keyword>
<dbReference type="NCBIfam" id="TIGR01141">
    <property type="entry name" value="hisC"/>
    <property type="match status" value="1"/>
</dbReference>
<dbReference type="GO" id="GO:0030170">
    <property type="term" value="F:pyridoxal phosphate binding"/>
    <property type="evidence" value="ECO:0007669"/>
    <property type="project" value="InterPro"/>
</dbReference>
<dbReference type="RefSeq" id="WP_172208816.1">
    <property type="nucleotide sequence ID" value="NZ_BLLI01000031.1"/>
</dbReference>
<keyword evidence="3 7" id="KW-0032">Aminotransferase</keyword>
<dbReference type="InterPro" id="IPR015424">
    <property type="entry name" value="PyrdxlP-dep_Trfase"/>
</dbReference>
<evidence type="ECO:0000256" key="2">
    <source>
        <dbReference type="ARBA" id="ARBA00011738"/>
    </source>
</evidence>
<dbReference type="InterPro" id="IPR015421">
    <property type="entry name" value="PyrdxlP-dep_Trfase_major"/>
</dbReference>
<dbReference type="PANTHER" id="PTHR43643:SF3">
    <property type="entry name" value="HISTIDINOL-PHOSPHATE AMINOTRANSFERASE"/>
    <property type="match status" value="1"/>
</dbReference>
<dbReference type="Gene3D" id="3.90.1150.10">
    <property type="entry name" value="Aspartate Aminotransferase, domain 1"/>
    <property type="match status" value="1"/>
</dbReference>
<dbReference type="Proteomes" id="UP000480303">
    <property type="component" value="Unassembled WGS sequence"/>
</dbReference>
<evidence type="ECO:0000256" key="4">
    <source>
        <dbReference type="ARBA" id="ARBA00022679"/>
    </source>
</evidence>
<keyword evidence="6 7" id="KW-0368">Histidine biosynthesis</keyword>
<dbReference type="InterPro" id="IPR015422">
    <property type="entry name" value="PyrdxlP-dep_Trfase_small"/>
</dbReference>
<dbReference type="CDD" id="cd00609">
    <property type="entry name" value="AAT_like"/>
    <property type="match status" value="1"/>
</dbReference>
<dbReference type="EMBL" id="BLLI01000031">
    <property type="protein sequence ID" value="GFH42618.1"/>
    <property type="molecule type" value="Genomic_DNA"/>
</dbReference>
<gene>
    <name evidence="9" type="primary">hisC_1</name>
    <name evidence="7" type="synonym">hisC</name>
    <name evidence="9" type="ORF">Hs30E_11690</name>
</gene>
<accession>A0A6A0BE48</accession>
<dbReference type="PANTHER" id="PTHR43643">
    <property type="entry name" value="HISTIDINOL-PHOSPHATE AMINOTRANSFERASE 2"/>
    <property type="match status" value="1"/>
</dbReference>
<comment type="caution">
    <text evidence="9">The sequence shown here is derived from an EMBL/GenBank/DDBJ whole genome shotgun (WGS) entry which is preliminary data.</text>
</comment>
<dbReference type="AlphaFoldDB" id="A0A6A0BE48"/>
<evidence type="ECO:0000313" key="10">
    <source>
        <dbReference type="Proteomes" id="UP000480303"/>
    </source>
</evidence>
<dbReference type="InterPro" id="IPR050106">
    <property type="entry name" value="HistidinolP_aminotransfase"/>
</dbReference>
<dbReference type="InterPro" id="IPR004839">
    <property type="entry name" value="Aminotransferase_I/II_large"/>
</dbReference>
<comment type="similarity">
    <text evidence="7">Belongs to the class-II pyridoxal-phosphate-dependent aminotransferase family. Histidinol-phosphate aminotransferase subfamily.</text>
</comment>
<dbReference type="SUPFAM" id="SSF53383">
    <property type="entry name" value="PLP-dependent transferases"/>
    <property type="match status" value="1"/>
</dbReference>
<dbReference type="HAMAP" id="MF_01023">
    <property type="entry name" value="HisC_aminotrans_2"/>
    <property type="match status" value="1"/>
</dbReference>
<dbReference type="GO" id="GO:0000105">
    <property type="term" value="P:L-histidine biosynthetic process"/>
    <property type="evidence" value="ECO:0007669"/>
    <property type="project" value="UniProtKB-UniRule"/>
</dbReference>
<comment type="cofactor">
    <cofactor evidence="1 7">
        <name>pyridoxal 5'-phosphate</name>
        <dbReference type="ChEBI" id="CHEBI:597326"/>
    </cofactor>
</comment>
<evidence type="ECO:0000256" key="5">
    <source>
        <dbReference type="ARBA" id="ARBA00022898"/>
    </source>
</evidence>
<keyword evidence="7" id="KW-0028">Amino-acid biosynthesis</keyword>